<name>A0A6A4WXS0_AMPAM</name>
<dbReference type="PANTHER" id="PTHR22625">
    <property type="entry name" value="PLEXIN"/>
    <property type="match status" value="1"/>
</dbReference>
<evidence type="ECO:0000256" key="4">
    <source>
        <dbReference type="ARBA" id="ARBA00023180"/>
    </source>
</evidence>
<dbReference type="Proteomes" id="UP000440578">
    <property type="component" value="Unassembled WGS sequence"/>
</dbReference>
<sequence length="127" mass="14799">MTDIETFYEVTLISMRHAFEYDELELDPGSEILSDMVLDEQRQHVYVLSETKVFKLKLQTCEQHTNCSLCLETRDPYCGWCSLEKRYVGAVKHKSIVNIRRFSRLCLFHTTSCVRLSADTQTIAKLV</sequence>
<dbReference type="EMBL" id="VIIS01000345">
    <property type="protein sequence ID" value="KAF0310109.1"/>
    <property type="molecule type" value="Genomic_DNA"/>
</dbReference>
<reference evidence="6 7" key="1">
    <citation type="submission" date="2019-07" db="EMBL/GenBank/DDBJ databases">
        <title>Draft genome assembly of a fouling barnacle, Amphibalanus amphitrite (Darwin, 1854): The first reference genome for Thecostraca.</title>
        <authorList>
            <person name="Kim W."/>
        </authorList>
    </citation>
    <scope>NUCLEOTIDE SEQUENCE [LARGE SCALE GENOMIC DNA]</scope>
    <source>
        <strain evidence="6">SNU_AA5</strain>
        <tissue evidence="6">Soma without cirri and trophi</tissue>
    </source>
</reference>
<gene>
    <name evidence="6" type="primary">PlexB_5</name>
    <name evidence="6" type="ORF">FJT64_018831</name>
</gene>
<dbReference type="SMART" id="SM00423">
    <property type="entry name" value="PSI"/>
    <property type="match status" value="1"/>
</dbReference>
<accession>A0A6A4WXS0</accession>
<keyword evidence="7" id="KW-1185">Reference proteome</keyword>
<dbReference type="InterPro" id="IPR015943">
    <property type="entry name" value="WD40/YVTN_repeat-like_dom_sf"/>
</dbReference>
<dbReference type="Gene3D" id="3.30.1680.10">
    <property type="entry name" value="ligand-binding face of the semaphorins, domain 2"/>
    <property type="match status" value="1"/>
</dbReference>
<protein>
    <submittedName>
        <fullName evidence="6">Plexin-B</fullName>
    </submittedName>
</protein>
<keyword evidence="4" id="KW-0325">Glycoprotein</keyword>
<proteinExistence type="predicted"/>
<comment type="subcellular location">
    <subcellularLocation>
        <location evidence="1">Membrane</location>
    </subcellularLocation>
</comment>
<dbReference type="Gene3D" id="2.130.10.10">
    <property type="entry name" value="YVTN repeat-like/Quinoprotein amine dehydrogenase"/>
    <property type="match status" value="1"/>
</dbReference>
<dbReference type="InterPro" id="IPR016201">
    <property type="entry name" value="PSI"/>
</dbReference>
<dbReference type="SUPFAM" id="SSF103575">
    <property type="entry name" value="Plexin repeat"/>
    <property type="match status" value="1"/>
</dbReference>
<keyword evidence="3" id="KW-1015">Disulfide bond</keyword>
<dbReference type="AlphaFoldDB" id="A0A6A4WXS0"/>
<keyword evidence="2" id="KW-0472">Membrane</keyword>
<organism evidence="6 7">
    <name type="scientific">Amphibalanus amphitrite</name>
    <name type="common">Striped barnacle</name>
    <name type="synonym">Balanus amphitrite</name>
    <dbReference type="NCBI Taxonomy" id="1232801"/>
    <lineage>
        <taxon>Eukaryota</taxon>
        <taxon>Metazoa</taxon>
        <taxon>Ecdysozoa</taxon>
        <taxon>Arthropoda</taxon>
        <taxon>Crustacea</taxon>
        <taxon>Multicrustacea</taxon>
        <taxon>Cirripedia</taxon>
        <taxon>Thoracica</taxon>
        <taxon>Thoracicalcarea</taxon>
        <taxon>Balanomorpha</taxon>
        <taxon>Balanoidea</taxon>
        <taxon>Balanidae</taxon>
        <taxon>Amphibalaninae</taxon>
        <taxon>Amphibalanus</taxon>
    </lineage>
</organism>
<dbReference type="PANTHER" id="PTHR22625:SF70">
    <property type="entry name" value="PLEXIN A, ISOFORM A"/>
    <property type="match status" value="1"/>
</dbReference>
<dbReference type="Pfam" id="PF01437">
    <property type="entry name" value="PSI"/>
    <property type="match status" value="1"/>
</dbReference>
<evidence type="ECO:0000256" key="1">
    <source>
        <dbReference type="ARBA" id="ARBA00004370"/>
    </source>
</evidence>
<evidence type="ECO:0000259" key="5">
    <source>
        <dbReference type="SMART" id="SM00423"/>
    </source>
</evidence>
<evidence type="ECO:0000313" key="7">
    <source>
        <dbReference type="Proteomes" id="UP000440578"/>
    </source>
</evidence>
<dbReference type="GO" id="GO:0017154">
    <property type="term" value="F:semaphorin receptor activity"/>
    <property type="evidence" value="ECO:0007669"/>
    <property type="project" value="InterPro"/>
</dbReference>
<dbReference type="GO" id="GO:0005886">
    <property type="term" value="C:plasma membrane"/>
    <property type="evidence" value="ECO:0007669"/>
    <property type="project" value="TreeGrafter"/>
</dbReference>
<comment type="caution">
    <text evidence="6">The sequence shown here is derived from an EMBL/GenBank/DDBJ whole genome shotgun (WGS) entry which is preliminary data.</text>
</comment>
<dbReference type="OrthoDB" id="125363at2759"/>
<evidence type="ECO:0000256" key="3">
    <source>
        <dbReference type="ARBA" id="ARBA00023157"/>
    </source>
</evidence>
<dbReference type="GO" id="GO:0030334">
    <property type="term" value="P:regulation of cell migration"/>
    <property type="evidence" value="ECO:0007669"/>
    <property type="project" value="TreeGrafter"/>
</dbReference>
<dbReference type="GO" id="GO:0002116">
    <property type="term" value="C:semaphorin receptor complex"/>
    <property type="evidence" value="ECO:0007669"/>
    <property type="project" value="TreeGrafter"/>
</dbReference>
<dbReference type="InterPro" id="IPR002165">
    <property type="entry name" value="Plexin_repeat"/>
</dbReference>
<dbReference type="InterPro" id="IPR036352">
    <property type="entry name" value="Semap_dom_sf"/>
</dbReference>
<evidence type="ECO:0000256" key="2">
    <source>
        <dbReference type="ARBA" id="ARBA00023136"/>
    </source>
</evidence>
<feature type="domain" description="PSI" evidence="5">
    <location>
        <begin position="60"/>
        <end position="107"/>
    </location>
</feature>
<evidence type="ECO:0000313" key="6">
    <source>
        <dbReference type="EMBL" id="KAF0310109.1"/>
    </source>
</evidence>
<dbReference type="InterPro" id="IPR031148">
    <property type="entry name" value="Plexin"/>
</dbReference>
<dbReference type="SUPFAM" id="SSF101912">
    <property type="entry name" value="Sema domain"/>
    <property type="match status" value="1"/>
</dbReference>